<comment type="subunit">
    <text evidence="4">F-type ATPases have 2 components, CF(1) - the catalytic core - and CF(0) - the membrane proton channel. CF(1) has five subunits: alpha(3), beta(3), gamma(1), delta(1), epsilon(1). CF(0) has three main subunits: a, b and c.</text>
</comment>
<evidence type="ECO:0000256" key="3">
    <source>
        <dbReference type="ARBA" id="ARBA00010946"/>
    </source>
</evidence>
<dbReference type="InterPro" id="IPR003319">
    <property type="entry name" value="YMF19-like_N"/>
</dbReference>
<evidence type="ECO:0000313" key="23">
    <source>
        <dbReference type="EMBL" id="QJH92058.1"/>
    </source>
</evidence>
<proteinExistence type="inferred from homology"/>
<dbReference type="InterPro" id="IPR009455">
    <property type="entry name" value="YMF19"/>
</dbReference>
<dbReference type="EMBL" id="MN965331">
    <property type="protein sequence ID" value="QJH92058.1"/>
    <property type="molecule type" value="Genomic_DNA"/>
</dbReference>
<accession>A0A6M3X3T1</accession>
<comment type="subcellular location">
    <subcellularLocation>
        <location evidence="2">Mitochondrion membrane</location>
        <topology evidence="2">Single-pass membrane protein</topology>
    </subcellularLocation>
</comment>
<keyword evidence="7" id="KW-0138">CF(0)</keyword>
<dbReference type="GO" id="GO:0005524">
    <property type="term" value="F:ATP binding"/>
    <property type="evidence" value="ECO:0007669"/>
    <property type="project" value="UniProtKB-KW"/>
</dbReference>
<evidence type="ECO:0000256" key="13">
    <source>
        <dbReference type="ARBA" id="ARBA00022989"/>
    </source>
</evidence>
<feature type="domain" description="ATP synthase YMF19-like N-terminal" evidence="21">
    <location>
        <begin position="3"/>
        <end position="80"/>
    </location>
</feature>
<evidence type="ECO:0000256" key="10">
    <source>
        <dbReference type="ARBA" id="ARBA00022781"/>
    </source>
</evidence>
<keyword evidence="14" id="KW-0406">Ion transport</keyword>
<evidence type="ECO:0000256" key="2">
    <source>
        <dbReference type="ARBA" id="ARBA00004304"/>
    </source>
</evidence>
<evidence type="ECO:0000256" key="16">
    <source>
        <dbReference type="ARBA" id="ARBA00023136"/>
    </source>
</evidence>
<evidence type="ECO:0000259" key="21">
    <source>
        <dbReference type="Pfam" id="PF02326"/>
    </source>
</evidence>
<dbReference type="AlphaFoldDB" id="A0A6M3X3T1"/>
<keyword evidence="15 23" id="KW-0496">Mitochondrion</keyword>
<evidence type="ECO:0000256" key="19">
    <source>
        <dbReference type="ARBA" id="ARBA00048383"/>
    </source>
</evidence>
<evidence type="ECO:0000256" key="18">
    <source>
        <dbReference type="ARBA" id="ARBA00030649"/>
    </source>
</evidence>
<comment type="function">
    <text evidence="1">This is one of the chains of the nonenzymatic component (CF(0) subunit) of the mitochondrial ATPase complex.</text>
</comment>
<feature type="domain" description="ATP synthase YMF19 uncharacterised C-terminal" evidence="22">
    <location>
        <begin position="98"/>
        <end position="136"/>
    </location>
</feature>
<keyword evidence="9" id="KW-0547">Nucleotide-binding</keyword>
<evidence type="ECO:0000256" key="15">
    <source>
        <dbReference type="ARBA" id="ARBA00023128"/>
    </source>
</evidence>
<keyword evidence="12" id="KW-1278">Translocase</keyword>
<evidence type="ECO:0000256" key="12">
    <source>
        <dbReference type="ARBA" id="ARBA00022967"/>
    </source>
</evidence>
<sequence>MMPQPDKSTYSTQFFRLCLIFLTFHISPCRDGVPRISRIPKPRNQLVPHQQRGKPRNDPNSLEEISGRGFSTGVSHMYSSLFEVSHSNKWCDADLQGRKKITYISRFGVGERSGSRRIERNVSYLIPKSSYHTCSSLSEVRLCYFIELPSSMMDYADLCFFLKDIIQKVGVGYRIILTQKESKDGLSSELILGLEGFPVPSVICWAWDASIVYTCNKRTRIRAVGIAASTELSSSSSTNL</sequence>
<evidence type="ECO:0000256" key="6">
    <source>
        <dbReference type="ARBA" id="ARBA00022448"/>
    </source>
</evidence>
<protein>
    <recommendedName>
        <fullName evidence="5">H(+)-transporting two-sector ATPase</fullName>
        <ecNumber evidence="5">7.1.2.2</ecNumber>
    </recommendedName>
    <alternativeName>
        <fullName evidence="18">Mitochondrial protein YMF19</fullName>
    </alternativeName>
</protein>
<keyword evidence="11" id="KW-0067">ATP-binding</keyword>
<keyword evidence="8" id="KW-0812">Transmembrane</keyword>
<evidence type="ECO:0000256" key="5">
    <source>
        <dbReference type="ARBA" id="ARBA00012473"/>
    </source>
</evidence>
<geneLocation type="mitochondrion" evidence="23"/>
<evidence type="ECO:0000256" key="4">
    <source>
        <dbReference type="ARBA" id="ARBA00011648"/>
    </source>
</evidence>
<evidence type="ECO:0000256" key="9">
    <source>
        <dbReference type="ARBA" id="ARBA00022741"/>
    </source>
</evidence>
<dbReference type="GO" id="GO:0045259">
    <property type="term" value="C:proton-transporting ATP synthase complex"/>
    <property type="evidence" value="ECO:0007669"/>
    <property type="project" value="UniProtKB-KW"/>
</dbReference>
<keyword evidence="10" id="KW-0375">Hydrogen ion transport</keyword>
<evidence type="ECO:0000256" key="14">
    <source>
        <dbReference type="ARBA" id="ARBA00023065"/>
    </source>
</evidence>
<evidence type="ECO:0000256" key="7">
    <source>
        <dbReference type="ARBA" id="ARBA00022547"/>
    </source>
</evidence>
<comment type="catalytic activity">
    <reaction evidence="19">
        <text>ATP + H2O + 4 H(+)(in) = ADP + phosphate + 5 H(+)(out)</text>
        <dbReference type="Rhea" id="RHEA:57720"/>
        <dbReference type="ChEBI" id="CHEBI:15377"/>
        <dbReference type="ChEBI" id="CHEBI:15378"/>
        <dbReference type="ChEBI" id="CHEBI:30616"/>
        <dbReference type="ChEBI" id="CHEBI:43474"/>
        <dbReference type="ChEBI" id="CHEBI:456216"/>
        <dbReference type="EC" id="7.1.2.2"/>
    </reaction>
</comment>
<keyword evidence="13" id="KW-1133">Transmembrane helix</keyword>
<dbReference type="EC" id="7.1.2.2" evidence="5"/>
<keyword evidence="16" id="KW-0472">Membrane</keyword>
<evidence type="ECO:0000256" key="11">
    <source>
        <dbReference type="ARBA" id="ARBA00022840"/>
    </source>
</evidence>
<name>A0A6M3X3T1_PINST</name>
<keyword evidence="17" id="KW-0066">ATP synthesis</keyword>
<evidence type="ECO:0000259" key="22">
    <source>
        <dbReference type="Pfam" id="PF06449"/>
    </source>
</evidence>
<evidence type="ECO:0000256" key="17">
    <source>
        <dbReference type="ARBA" id="ARBA00023310"/>
    </source>
</evidence>
<reference evidence="23" key="1">
    <citation type="journal article" date="2020" name="Mol. Biol. Evol.">
        <title>Extensive Shifts from Cis- to Trans-splicing of Gymnosperm Mitochondrial Introns.</title>
        <authorList>
            <person name="Guo W."/>
            <person name="Zhu A."/>
            <person name="Fan W."/>
            <person name="Adams R.P."/>
            <person name="Mower J.P."/>
        </authorList>
    </citation>
    <scope>NUCLEOTIDE SEQUENCE</scope>
</reference>
<comment type="similarity">
    <text evidence="3">Belongs to the ATPase protein YMF19 family.</text>
</comment>
<feature type="region of interest" description="Disordered" evidence="20">
    <location>
        <begin position="35"/>
        <end position="65"/>
    </location>
</feature>
<dbReference type="Pfam" id="PF02326">
    <property type="entry name" value="YMF19"/>
    <property type="match status" value="1"/>
</dbReference>
<dbReference type="Pfam" id="PF06449">
    <property type="entry name" value="YMF19_C"/>
    <property type="match status" value="1"/>
</dbReference>
<dbReference type="GO" id="GO:1902600">
    <property type="term" value="P:proton transmembrane transport"/>
    <property type="evidence" value="ECO:0007669"/>
    <property type="project" value="UniProtKB-KW"/>
</dbReference>
<evidence type="ECO:0000256" key="20">
    <source>
        <dbReference type="SAM" id="MobiDB-lite"/>
    </source>
</evidence>
<keyword evidence="6" id="KW-0813">Transport</keyword>
<dbReference type="GO" id="GO:0031966">
    <property type="term" value="C:mitochondrial membrane"/>
    <property type="evidence" value="ECO:0007669"/>
    <property type="project" value="UniProtKB-SubCell"/>
</dbReference>
<evidence type="ECO:0000256" key="8">
    <source>
        <dbReference type="ARBA" id="ARBA00022692"/>
    </source>
</evidence>
<dbReference type="GO" id="GO:0006754">
    <property type="term" value="P:ATP biosynthetic process"/>
    <property type="evidence" value="ECO:0007669"/>
    <property type="project" value="UniProtKB-KW"/>
</dbReference>
<dbReference type="PANTHER" id="PTHR36816:SF1">
    <property type="entry name" value="ATP SYNTHASE PROTEIN YMF19"/>
    <property type="match status" value="1"/>
</dbReference>
<organism evidence="23">
    <name type="scientific">Pinus strobus</name>
    <name type="common">Eastern white pine</name>
    <dbReference type="NCBI Taxonomy" id="3348"/>
    <lineage>
        <taxon>Eukaryota</taxon>
        <taxon>Viridiplantae</taxon>
        <taxon>Streptophyta</taxon>
        <taxon>Embryophyta</taxon>
        <taxon>Tracheophyta</taxon>
        <taxon>Spermatophyta</taxon>
        <taxon>Pinopsida</taxon>
        <taxon>Pinidae</taxon>
        <taxon>Conifers I</taxon>
        <taxon>Pinales</taxon>
        <taxon>Pinaceae</taxon>
        <taxon>Pinus</taxon>
        <taxon>Pinus subgen. Strobus</taxon>
    </lineage>
</organism>
<gene>
    <name evidence="23" type="primary">atp8</name>
</gene>
<dbReference type="InterPro" id="IPR044975">
    <property type="entry name" value="YMF19-like"/>
</dbReference>
<evidence type="ECO:0000256" key="1">
    <source>
        <dbReference type="ARBA" id="ARBA00003096"/>
    </source>
</evidence>
<dbReference type="PANTHER" id="PTHR36816">
    <property type="entry name" value="ATP SYNTHASE PROTEIN YMF19"/>
    <property type="match status" value="1"/>
</dbReference>